<evidence type="ECO:0000313" key="2">
    <source>
        <dbReference type="Proteomes" id="UP000028643"/>
    </source>
</evidence>
<name>A0A085UL52_PSESX</name>
<sequence length="135" mass="14578">MATASASLRIPVAADTVWQLVGGFLSLPDWLPFIASSEPAEGGRLRKLTTDDGAIIIERLQTYDNQARTYSYSITEGPFPVTDYLATLQVEAVGDSETQVTWSGSFTPNGISDTEAHELFQGVYEGGLEALKGNF</sequence>
<dbReference type="Proteomes" id="UP000028643">
    <property type="component" value="Unassembled WGS sequence"/>
</dbReference>
<accession>A0A085UL52</accession>
<dbReference type="EMBL" id="JPQT01000183">
    <property type="protein sequence ID" value="KFE43915.1"/>
    <property type="molecule type" value="Genomic_DNA"/>
</dbReference>
<reference evidence="1 2" key="1">
    <citation type="submission" date="2014-07" db="EMBL/GenBank/DDBJ databases">
        <title>Draft Genome Sequences of Environmental Pseudomonas syringae strains.</title>
        <authorList>
            <person name="Baltrus D.A."/>
            <person name="Berge O."/>
            <person name="Morris C."/>
        </authorList>
    </citation>
    <scope>NUCLEOTIDE SEQUENCE [LARGE SCALE GENOMIC DNA]</scope>
    <source>
        <strain evidence="1 2">CEB003</strain>
    </source>
</reference>
<dbReference type="RefSeq" id="WP_047579988.1">
    <property type="nucleotide sequence ID" value="NZ_JPQT01000183.1"/>
</dbReference>
<dbReference type="AlphaFoldDB" id="A0A085UL52"/>
<evidence type="ECO:0000313" key="1">
    <source>
        <dbReference type="EMBL" id="KFE43915.1"/>
    </source>
</evidence>
<dbReference type="SUPFAM" id="SSF55961">
    <property type="entry name" value="Bet v1-like"/>
    <property type="match status" value="1"/>
</dbReference>
<dbReference type="Pfam" id="PF10604">
    <property type="entry name" value="Polyketide_cyc2"/>
    <property type="match status" value="1"/>
</dbReference>
<dbReference type="PATRIC" id="fig|317.174.peg.6364"/>
<proteinExistence type="predicted"/>
<gene>
    <name evidence="1" type="ORF">IV02_31195</name>
</gene>
<dbReference type="PANTHER" id="PTHR39332">
    <property type="entry name" value="BLL4707 PROTEIN"/>
    <property type="match status" value="1"/>
</dbReference>
<dbReference type="Gene3D" id="3.30.530.20">
    <property type="match status" value="1"/>
</dbReference>
<dbReference type="CDD" id="cd07821">
    <property type="entry name" value="PYR_PYL_RCAR_like"/>
    <property type="match status" value="1"/>
</dbReference>
<protein>
    <submittedName>
        <fullName evidence="1">XoxI</fullName>
    </submittedName>
</protein>
<organism evidence="1 2">
    <name type="scientific">Pseudomonas syringae</name>
    <dbReference type="NCBI Taxonomy" id="317"/>
    <lineage>
        <taxon>Bacteria</taxon>
        <taxon>Pseudomonadati</taxon>
        <taxon>Pseudomonadota</taxon>
        <taxon>Gammaproteobacteria</taxon>
        <taxon>Pseudomonadales</taxon>
        <taxon>Pseudomonadaceae</taxon>
        <taxon>Pseudomonas</taxon>
    </lineage>
</organism>
<dbReference type="InterPro" id="IPR019587">
    <property type="entry name" value="Polyketide_cyclase/dehydratase"/>
</dbReference>
<dbReference type="InterPro" id="IPR023393">
    <property type="entry name" value="START-like_dom_sf"/>
</dbReference>
<dbReference type="PANTHER" id="PTHR39332:SF7">
    <property type="entry name" value="SRPBCC FAMILY PROTEIN"/>
    <property type="match status" value="1"/>
</dbReference>
<comment type="caution">
    <text evidence="1">The sequence shown here is derived from an EMBL/GenBank/DDBJ whole genome shotgun (WGS) entry which is preliminary data.</text>
</comment>